<sequence length="599" mass="68068">MTTIKGKLIPLALITCLIGGLLAGCNDSGAETGTANESGDADSPSTGNADDPLSKAYAEQIFQKTLDETVTPDYFKNTPAYEYTIQLGDSVTNDETFGQRYFEKKFNVKLKVIRLDGGDRIEQLNLMYATGTIPDLVAGTLNLVPEYAKQGLLAEIPEDMLKEHMPEYYNTLQTYDPGLLSVARVDGKNMGLPRFYPNGGVPRPAAIRADWLENVGITKLPETLDELEAAFLKFRNEDPDGNGVKDTYALSNPSDYDGQYWFQSIFGAFGANPFMWVERDGKLQFGLTTEEAKQALKRLHSWYEQELIDPEFITDLGRSVDQEDVAAKFAKHKIGYMDHVSFDDYQWDYDGHVNYKWVTNTPEWKQWFDERQGNPEEFYSKTVDVDFSDHPVAPYYILLPPVKGPNGQAGYQRQGYQETILLFGKPLEEDPGKYEKLLKIMEFLHTDEETYKMLEAGPEGVLLVKDADGELIYNPKWNEHELYDAQLANVGLEWKVNPMRWTNPDWLAIVGGARPKQRYEKTADVVRDRAFYENKLKVSLPSQATYSELLDTRVKEYVIKTIAGDIDIDSTFDDMVARWYQDGGEQLTKEANDWYESAK</sequence>
<feature type="signal peptide" evidence="1">
    <location>
        <begin position="1"/>
        <end position="23"/>
    </location>
</feature>
<gene>
    <name evidence="2" type="ORF">FE782_00475</name>
</gene>
<keyword evidence="1" id="KW-0732">Signal</keyword>
<organism evidence="2 3">
    <name type="scientific">Paenibacillus antri</name>
    <dbReference type="NCBI Taxonomy" id="2582848"/>
    <lineage>
        <taxon>Bacteria</taxon>
        <taxon>Bacillati</taxon>
        <taxon>Bacillota</taxon>
        <taxon>Bacilli</taxon>
        <taxon>Bacillales</taxon>
        <taxon>Paenibacillaceae</taxon>
        <taxon>Paenibacillus</taxon>
    </lineage>
</organism>
<dbReference type="Proteomes" id="UP000309676">
    <property type="component" value="Unassembled WGS sequence"/>
</dbReference>
<dbReference type="InterPro" id="IPR050490">
    <property type="entry name" value="Bact_solute-bd_prot1"/>
</dbReference>
<comment type="caution">
    <text evidence="2">The sequence shown here is derived from an EMBL/GenBank/DDBJ whole genome shotgun (WGS) entry which is preliminary data.</text>
</comment>
<dbReference type="SUPFAM" id="SSF53850">
    <property type="entry name" value="Periplasmic binding protein-like II"/>
    <property type="match status" value="2"/>
</dbReference>
<dbReference type="RefSeq" id="WP_138191412.1">
    <property type="nucleotide sequence ID" value="NZ_VCIW01000001.1"/>
</dbReference>
<dbReference type="PANTHER" id="PTHR43649">
    <property type="entry name" value="ARABINOSE-BINDING PROTEIN-RELATED"/>
    <property type="match status" value="1"/>
</dbReference>
<dbReference type="InterPro" id="IPR006059">
    <property type="entry name" value="SBP"/>
</dbReference>
<feature type="chain" id="PRO_5038664775" evidence="1">
    <location>
        <begin position="24"/>
        <end position="599"/>
    </location>
</feature>
<dbReference type="Pfam" id="PF13416">
    <property type="entry name" value="SBP_bac_8"/>
    <property type="match status" value="1"/>
</dbReference>
<accession>A0A5R9GFB6</accession>
<dbReference type="EMBL" id="VCIW01000001">
    <property type="protein sequence ID" value="TLS53869.1"/>
    <property type="molecule type" value="Genomic_DNA"/>
</dbReference>
<dbReference type="OrthoDB" id="2649544at2"/>
<name>A0A5R9GFB6_9BACL</name>
<dbReference type="PANTHER" id="PTHR43649:SF12">
    <property type="entry name" value="DIACETYLCHITOBIOSE BINDING PROTEIN DASA"/>
    <property type="match status" value="1"/>
</dbReference>
<dbReference type="AlphaFoldDB" id="A0A5R9GFB6"/>
<evidence type="ECO:0000313" key="3">
    <source>
        <dbReference type="Proteomes" id="UP000309676"/>
    </source>
</evidence>
<keyword evidence="3" id="KW-1185">Reference proteome</keyword>
<evidence type="ECO:0000313" key="2">
    <source>
        <dbReference type="EMBL" id="TLS53869.1"/>
    </source>
</evidence>
<dbReference type="Gene3D" id="3.40.190.10">
    <property type="entry name" value="Periplasmic binding protein-like II"/>
    <property type="match status" value="4"/>
</dbReference>
<protein>
    <submittedName>
        <fullName evidence="2">Extracellular solute-binding protein</fullName>
    </submittedName>
</protein>
<evidence type="ECO:0000256" key="1">
    <source>
        <dbReference type="SAM" id="SignalP"/>
    </source>
</evidence>
<proteinExistence type="predicted"/>
<reference evidence="2 3" key="1">
    <citation type="submission" date="2019-05" db="EMBL/GenBank/DDBJ databases">
        <authorList>
            <person name="Narsing Rao M.P."/>
            <person name="Li W.J."/>
        </authorList>
    </citation>
    <scope>NUCLEOTIDE SEQUENCE [LARGE SCALE GENOMIC DNA]</scope>
    <source>
        <strain evidence="2 3">SYSU_K30003</strain>
    </source>
</reference>
<dbReference type="PROSITE" id="PS51257">
    <property type="entry name" value="PROKAR_LIPOPROTEIN"/>
    <property type="match status" value="1"/>
</dbReference>